<name>A0AAV2TXJ2_CALDB</name>
<protein>
    <submittedName>
        <fullName evidence="1">Uncharacterized protein</fullName>
    </submittedName>
</protein>
<proteinExistence type="predicted"/>
<evidence type="ECO:0000313" key="2">
    <source>
        <dbReference type="Proteomes" id="UP001497525"/>
    </source>
</evidence>
<dbReference type="Proteomes" id="UP001497525">
    <property type="component" value="Unassembled WGS sequence"/>
</dbReference>
<dbReference type="EMBL" id="CAXLJL010000700">
    <property type="protein sequence ID" value="CAL5140092.1"/>
    <property type="molecule type" value="Genomic_DNA"/>
</dbReference>
<sequence>MCDGGCYRKLSTKVVQVREDIEKVYLRLDCLARYAIHQSMYFEAVADRLELMERYMKRESSSVSVQFPDTCLVDTWTEGSVSTSYLPKRAAGDPVPVTDCHRRIKLGNQLRR</sequence>
<organism evidence="1 2">
    <name type="scientific">Calicophoron daubneyi</name>
    <name type="common">Rumen fluke</name>
    <name type="synonym">Paramphistomum daubneyi</name>
    <dbReference type="NCBI Taxonomy" id="300641"/>
    <lineage>
        <taxon>Eukaryota</taxon>
        <taxon>Metazoa</taxon>
        <taxon>Spiralia</taxon>
        <taxon>Lophotrochozoa</taxon>
        <taxon>Platyhelminthes</taxon>
        <taxon>Trematoda</taxon>
        <taxon>Digenea</taxon>
        <taxon>Plagiorchiida</taxon>
        <taxon>Pronocephalata</taxon>
        <taxon>Paramphistomoidea</taxon>
        <taxon>Paramphistomidae</taxon>
        <taxon>Calicophoron</taxon>
    </lineage>
</organism>
<comment type="caution">
    <text evidence="1">The sequence shown here is derived from an EMBL/GenBank/DDBJ whole genome shotgun (WGS) entry which is preliminary data.</text>
</comment>
<evidence type="ECO:0000313" key="1">
    <source>
        <dbReference type="EMBL" id="CAL5140092.1"/>
    </source>
</evidence>
<gene>
    <name evidence="1" type="ORF">CDAUBV1_LOCUS15280</name>
</gene>
<reference evidence="1" key="1">
    <citation type="submission" date="2024-06" db="EMBL/GenBank/DDBJ databases">
        <authorList>
            <person name="Liu X."/>
            <person name="Lenzi L."/>
            <person name="Haldenby T S."/>
            <person name="Uol C."/>
        </authorList>
    </citation>
    <scope>NUCLEOTIDE SEQUENCE</scope>
</reference>
<dbReference type="AlphaFoldDB" id="A0AAV2TXJ2"/>
<accession>A0AAV2TXJ2</accession>